<accession>A0ACC2ZAE3</accession>
<reference evidence="1" key="1">
    <citation type="submission" date="2022-10" db="EMBL/GenBank/DDBJ databases">
        <title>Culturing micro-colonial fungi from biological soil crusts in the Mojave desert and describing Neophaeococcomyces mojavensis, and introducing the new genera and species Taxawa tesnikishii.</title>
        <authorList>
            <person name="Kurbessoian T."/>
            <person name="Stajich J.E."/>
        </authorList>
    </citation>
    <scope>NUCLEOTIDE SEQUENCE</scope>
    <source>
        <strain evidence="1">JES_115</strain>
    </source>
</reference>
<protein>
    <submittedName>
        <fullName evidence="1">Uncharacterized protein</fullName>
    </submittedName>
</protein>
<evidence type="ECO:0000313" key="2">
    <source>
        <dbReference type="Proteomes" id="UP001172680"/>
    </source>
</evidence>
<gene>
    <name evidence="1" type="ORF">H2199_003412</name>
</gene>
<organism evidence="1 2">
    <name type="scientific">Coniosporium tulheliwenetii</name>
    <dbReference type="NCBI Taxonomy" id="3383036"/>
    <lineage>
        <taxon>Eukaryota</taxon>
        <taxon>Fungi</taxon>
        <taxon>Dikarya</taxon>
        <taxon>Ascomycota</taxon>
        <taxon>Pezizomycotina</taxon>
        <taxon>Dothideomycetes</taxon>
        <taxon>Dothideomycetes incertae sedis</taxon>
        <taxon>Coniosporium</taxon>
    </lineage>
</organism>
<dbReference type="Proteomes" id="UP001172680">
    <property type="component" value="Unassembled WGS sequence"/>
</dbReference>
<proteinExistence type="predicted"/>
<keyword evidence="2" id="KW-1185">Reference proteome</keyword>
<sequence>MSSLLSLISLPALSFLALPTFSSWSTSLNLAFFSMTWFVLVVSNDQFYVEVLGILFIRAIFYILPSLLFLAFDCAVPSLATNIKAQGEVALPVRNEKDKRKVLEVVGWSTFNVCLGVALQAAVELLYTEVFQMRSALKVPKTLPMPFSILFDLVTALAFRGPLAALHAPALFFPGRTHILSFHLALALVSLEECFAYSGYSILPSILLAGMARRADNHLLSGGKGNFGPWGVLDWVHGTTVGKDVVDDVRKECDKHDVQGRASGLGDAAGGMLEDVRDRFGGNENGNGKGKGKKKVRVEGDE</sequence>
<evidence type="ECO:0000313" key="1">
    <source>
        <dbReference type="EMBL" id="KAJ9644449.1"/>
    </source>
</evidence>
<comment type="caution">
    <text evidence="1">The sequence shown here is derived from an EMBL/GenBank/DDBJ whole genome shotgun (WGS) entry which is preliminary data.</text>
</comment>
<name>A0ACC2ZAE3_9PEZI</name>
<dbReference type="EMBL" id="JAPDRP010000009">
    <property type="protein sequence ID" value="KAJ9644449.1"/>
    <property type="molecule type" value="Genomic_DNA"/>
</dbReference>